<dbReference type="Proteomes" id="UP000247480">
    <property type="component" value="Unassembled WGS sequence"/>
</dbReference>
<name>A0A2V0QPC3_PSESF</name>
<organism evidence="2 3">
    <name type="scientific">Pseudomonas syringae pv. actinidiae</name>
    <dbReference type="NCBI Taxonomy" id="103796"/>
    <lineage>
        <taxon>Bacteria</taxon>
        <taxon>Pseudomonadati</taxon>
        <taxon>Pseudomonadota</taxon>
        <taxon>Gammaproteobacteria</taxon>
        <taxon>Pseudomonadales</taxon>
        <taxon>Pseudomonadaceae</taxon>
        <taxon>Pseudomonas</taxon>
        <taxon>Pseudomonas syringae</taxon>
    </lineage>
</organism>
<protein>
    <submittedName>
        <fullName evidence="2">Ammonia channel protein AmtB</fullName>
    </submittedName>
</protein>
<dbReference type="AlphaFoldDB" id="A0A2V0QPC3"/>
<gene>
    <name evidence="2" type="ORF">KPSA1_03879</name>
</gene>
<comment type="caution">
    <text evidence="2">The sequence shown here is derived from an EMBL/GenBank/DDBJ whole genome shotgun (WGS) entry which is preliminary data.</text>
</comment>
<feature type="region of interest" description="Disordered" evidence="1">
    <location>
        <begin position="1"/>
        <end position="21"/>
    </location>
</feature>
<evidence type="ECO:0000313" key="3">
    <source>
        <dbReference type="Proteomes" id="UP000247480"/>
    </source>
</evidence>
<accession>A0A2V0QPC3</accession>
<sequence>MRGFMALQEATGLQSKPMETPLGLRFAQHTAVGETTAMASSRRRPISHQAML</sequence>
<reference evidence="2 3" key="1">
    <citation type="submission" date="2018-04" db="EMBL/GenBank/DDBJ databases">
        <title>Draft genome sequence of Pseudomonas syringae pv. actinidiae biovar 1 strains isolated from kiwifruit in Kagawa prefecture.</title>
        <authorList>
            <person name="Tabuchi M."/>
            <person name="Saito M."/>
            <person name="Fujiwara S."/>
            <person name="Sasa N."/>
            <person name="Akimitsu K."/>
            <person name="Gomi K."/>
            <person name="Konishi-Sugita S."/>
            <person name="Hamano K."/>
            <person name="Kataoka I."/>
        </authorList>
    </citation>
    <scope>NUCLEOTIDE SEQUENCE [LARGE SCALE GENOMIC DNA]</scope>
    <source>
        <strain evidence="2 3">MAFF212206</strain>
    </source>
</reference>
<evidence type="ECO:0000313" key="2">
    <source>
        <dbReference type="EMBL" id="GBH10460.1"/>
    </source>
</evidence>
<dbReference type="EMBL" id="BGJZ01000186">
    <property type="protein sequence ID" value="GBH10460.1"/>
    <property type="molecule type" value="Genomic_DNA"/>
</dbReference>
<evidence type="ECO:0000256" key="1">
    <source>
        <dbReference type="SAM" id="MobiDB-lite"/>
    </source>
</evidence>
<proteinExistence type="predicted"/>